<sequence>MVGQTSDSDLNTTPASPSSASGSDDTDEDRENDSNNDSTKEDGEISPSSADSGDEENNREAEFDFDNPRKTCELPGILTTKANEHMTPAQASGILEMARADNSLCAGVHPIVYPDGGSIAIYNLHEICKRYGFKNFEEAQREARTDAYSYNDSTGAKHNKEYGITINHYKAKDYRTKNYNSEAPFDRWTYATDDKRYFMVHYIGCSNYVADGLPHGNAKTNRKYIRSCRSLIKEEMEKSKDFKPAKLLQKLRDKFTKEIRENGLDPRLANVKNPRGIAQIQDARKRVLNEARLSRDTYINCSELGLRLRFDDYRKNDIPRSFIPVLGLSETNLFCYFEHPALIEEMGRVVKDTGIVGKLFYDTKFNEGDYYLTLLSWEHPYFNRQIIIAGYIHDRKTHSKHVQFIQTFWERNKKILNGLRFVIITDGEFTFGNLWQWLKQIFCFRHLKEDVKRKLKKNSEKQVCLQLLEELQQEEDPESYDEKLIDSLKLIKNKKAKQIFEYYGKKMKERSSAWACKEAKLTERRMLDNRAESMNAYIDRLAPKDGDMEADLMLIFLFKILEDYRNRIQEGYYNCPSGFQLIDDYSQKAHGPPKEVVVS</sequence>
<evidence type="ECO:0000313" key="1">
    <source>
        <dbReference type="Proteomes" id="UP000887579"/>
    </source>
</evidence>
<evidence type="ECO:0000313" key="2">
    <source>
        <dbReference type="WBParaSite" id="ES5_v2.g22678.t1"/>
    </source>
</evidence>
<organism evidence="1 2">
    <name type="scientific">Panagrolaimus sp. ES5</name>
    <dbReference type="NCBI Taxonomy" id="591445"/>
    <lineage>
        <taxon>Eukaryota</taxon>
        <taxon>Metazoa</taxon>
        <taxon>Ecdysozoa</taxon>
        <taxon>Nematoda</taxon>
        <taxon>Chromadorea</taxon>
        <taxon>Rhabditida</taxon>
        <taxon>Tylenchina</taxon>
        <taxon>Panagrolaimomorpha</taxon>
        <taxon>Panagrolaimoidea</taxon>
        <taxon>Panagrolaimidae</taxon>
        <taxon>Panagrolaimus</taxon>
    </lineage>
</organism>
<accession>A0AC34FYV9</accession>
<reference evidence="2" key="1">
    <citation type="submission" date="2022-11" db="UniProtKB">
        <authorList>
            <consortium name="WormBaseParasite"/>
        </authorList>
    </citation>
    <scope>IDENTIFICATION</scope>
</reference>
<dbReference type="WBParaSite" id="ES5_v2.g22678.t1">
    <property type="protein sequence ID" value="ES5_v2.g22678.t1"/>
    <property type="gene ID" value="ES5_v2.g22678"/>
</dbReference>
<proteinExistence type="predicted"/>
<protein>
    <submittedName>
        <fullName evidence="2">MULE transposase domain-containing protein</fullName>
    </submittedName>
</protein>
<name>A0AC34FYV9_9BILA</name>
<dbReference type="Proteomes" id="UP000887579">
    <property type="component" value="Unplaced"/>
</dbReference>